<dbReference type="Pfam" id="PF04773">
    <property type="entry name" value="FecR"/>
    <property type="match status" value="1"/>
</dbReference>
<feature type="domain" description="FecR protein" evidence="2">
    <location>
        <begin position="119"/>
        <end position="209"/>
    </location>
</feature>
<dbReference type="OrthoDB" id="1523735at2"/>
<reference evidence="4 5" key="1">
    <citation type="submission" date="2016-11" db="EMBL/GenBank/DDBJ databases">
        <authorList>
            <person name="Jaros S."/>
            <person name="Januszkiewicz K."/>
            <person name="Wedrychowicz H."/>
        </authorList>
    </citation>
    <scope>NUCLEOTIDE SEQUENCE [LARGE SCALE GENOMIC DNA]</scope>
    <source>
        <strain evidence="4 5">DSM 24787</strain>
    </source>
</reference>
<keyword evidence="1" id="KW-0812">Transmembrane</keyword>
<dbReference type="STRING" id="536979.SAMN04488055_0085"/>
<dbReference type="Gene3D" id="2.60.120.1440">
    <property type="match status" value="1"/>
</dbReference>
<organism evidence="4 5">
    <name type="scientific">Chitinophaga niabensis</name>
    <dbReference type="NCBI Taxonomy" id="536979"/>
    <lineage>
        <taxon>Bacteria</taxon>
        <taxon>Pseudomonadati</taxon>
        <taxon>Bacteroidota</taxon>
        <taxon>Chitinophagia</taxon>
        <taxon>Chitinophagales</taxon>
        <taxon>Chitinophagaceae</taxon>
        <taxon>Chitinophaga</taxon>
    </lineage>
</organism>
<dbReference type="InterPro" id="IPR012373">
    <property type="entry name" value="Ferrdict_sens_TM"/>
</dbReference>
<dbReference type="Pfam" id="PF16344">
    <property type="entry name" value="FecR_C"/>
    <property type="match status" value="1"/>
</dbReference>
<proteinExistence type="predicted"/>
<feature type="transmembrane region" description="Helical" evidence="1">
    <location>
        <begin position="81"/>
        <end position="102"/>
    </location>
</feature>
<evidence type="ECO:0000259" key="2">
    <source>
        <dbReference type="Pfam" id="PF04773"/>
    </source>
</evidence>
<evidence type="ECO:0000259" key="3">
    <source>
        <dbReference type="Pfam" id="PF16344"/>
    </source>
</evidence>
<sequence length="335" mass="37951">MSRKVAGEATAAELKELDDLLSANPELQYAFNIVEELSFPSKFEEKPDADELERKQKGLNRLGSMMDEGEAPPVRKIGGDWYKWLAAASIVLFAGLSVLLYINKKPRSQDSLVETAHGKTKKEIQLPDGTTVILNAGSRLQYDGEALRKGNRVVTLYGEGFFKVKADENHPFMIKTGKVEVRVLGTVFNLKAYPEDNRVETYLISGKVEVAYNKNRTQLKPRERFVINLSATEKQPAAATQLLKPKEQEAPEDAVVEPAWMQSRLEFENVTFEQLTNELERWYNVRIDIKNDKLKGEVFSGAFNDKPLPEVLEALQYTLQFKYKISKDSGSVELW</sequence>
<evidence type="ECO:0000256" key="1">
    <source>
        <dbReference type="SAM" id="Phobius"/>
    </source>
</evidence>
<keyword evidence="5" id="KW-1185">Reference proteome</keyword>
<feature type="domain" description="Protein FecR C-terminal" evidence="3">
    <location>
        <begin position="265"/>
        <end position="328"/>
    </location>
</feature>
<gene>
    <name evidence="4" type="ORF">SAMN04488055_0085</name>
</gene>
<dbReference type="InterPro" id="IPR032508">
    <property type="entry name" value="FecR_C"/>
</dbReference>
<dbReference type="GO" id="GO:0016989">
    <property type="term" value="F:sigma factor antagonist activity"/>
    <property type="evidence" value="ECO:0007669"/>
    <property type="project" value="TreeGrafter"/>
</dbReference>
<dbReference type="Proteomes" id="UP000185003">
    <property type="component" value="Unassembled WGS sequence"/>
</dbReference>
<dbReference type="EMBL" id="FSRA01000001">
    <property type="protein sequence ID" value="SIN64566.1"/>
    <property type="molecule type" value="Genomic_DNA"/>
</dbReference>
<dbReference type="PANTHER" id="PTHR30273">
    <property type="entry name" value="PERIPLASMIC SIGNAL SENSOR AND SIGMA FACTOR ACTIVATOR FECR-RELATED"/>
    <property type="match status" value="1"/>
</dbReference>
<dbReference type="PANTHER" id="PTHR30273:SF2">
    <property type="entry name" value="PROTEIN FECR"/>
    <property type="match status" value="1"/>
</dbReference>
<dbReference type="RefSeq" id="WP_074237166.1">
    <property type="nucleotide sequence ID" value="NZ_FSRA01000001.1"/>
</dbReference>
<accession>A0A1N6D1I8</accession>
<dbReference type="PIRSF" id="PIRSF018266">
    <property type="entry name" value="FecR"/>
    <property type="match status" value="1"/>
</dbReference>
<name>A0A1N6D1I8_9BACT</name>
<keyword evidence="1" id="KW-1133">Transmembrane helix</keyword>
<dbReference type="AlphaFoldDB" id="A0A1N6D1I8"/>
<keyword evidence="1" id="KW-0472">Membrane</keyword>
<dbReference type="Gene3D" id="3.55.50.30">
    <property type="match status" value="1"/>
</dbReference>
<dbReference type="InterPro" id="IPR006860">
    <property type="entry name" value="FecR"/>
</dbReference>
<protein>
    <submittedName>
        <fullName evidence="4">Ferric-dicitrate binding protein FerR, regulates iron transport through sigma-19</fullName>
    </submittedName>
</protein>
<evidence type="ECO:0000313" key="4">
    <source>
        <dbReference type="EMBL" id="SIN64566.1"/>
    </source>
</evidence>
<evidence type="ECO:0000313" key="5">
    <source>
        <dbReference type="Proteomes" id="UP000185003"/>
    </source>
</evidence>